<evidence type="ECO:0000313" key="9">
    <source>
        <dbReference type="Proteomes" id="UP001054902"/>
    </source>
</evidence>
<name>A0AAD3D6T2_9STRA</name>
<feature type="transmembrane region" description="Helical" evidence="7">
    <location>
        <begin position="135"/>
        <end position="155"/>
    </location>
</feature>
<protein>
    <submittedName>
        <fullName evidence="8">Uncharacterized protein</fullName>
    </submittedName>
</protein>
<feature type="transmembrane region" description="Helical" evidence="7">
    <location>
        <begin position="238"/>
        <end position="259"/>
    </location>
</feature>
<feature type="compositionally biased region" description="Basic and acidic residues" evidence="6">
    <location>
        <begin position="331"/>
        <end position="341"/>
    </location>
</feature>
<evidence type="ECO:0000256" key="1">
    <source>
        <dbReference type="ARBA" id="ARBA00004141"/>
    </source>
</evidence>
<evidence type="ECO:0000256" key="4">
    <source>
        <dbReference type="ARBA" id="ARBA00022989"/>
    </source>
</evidence>
<evidence type="ECO:0000256" key="2">
    <source>
        <dbReference type="ARBA" id="ARBA00006528"/>
    </source>
</evidence>
<sequence length="341" mass="37603">MTDIADILPYISLAFLFIVGLGIGASTTVDDFKVSFAKPKAVSIGFLSQYLFMPVTSFILASAFQVRTEIAVGIVLIGCSPGGSTSNLFSYWSNGDVALSVTMSFLSTMAAFALMPFWIWVFVKKALKSDVKIDWATLIVSLLLIVFPTCIGLAIRKYNTQRKIAGKFIWKWVEILSSMLGVIFLTASVAGAIVSYQDFFQEAGYSIWITAVIMQPIGCSFGYIVSKLLGMSPKETRTISLETGIQNFSIALAVVQLSFAADEEAQKYALMFPACYGFLYLFWSAILVVFFKYYLAPRDYKGLDNDEEELSSSQKVEFPIALGNDEEEGEEATKKELETGP</sequence>
<proteinExistence type="inferred from homology"/>
<feature type="region of interest" description="Disordered" evidence="6">
    <location>
        <begin position="321"/>
        <end position="341"/>
    </location>
</feature>
<dbReference type="PANTHER" id="PTHR10361">
    <property type="entry name" value="SODIUM-BILE ACID COTRANSPORTER"/>
    <property type="match status" value="1"/>
</dbReference>
<comment type="caution">
    <text evidence="8">The sequence shown here is derived from an EMBL/GenBank/DDBJ whole genome shotgun (WGS) entry which is preliminary data.</text>
</comment>
<feature type="transmembrane region" description="Helical" evidence="7">
    <location>
        <begin position="271"/>
        <end position="295"/>
    </location>
</feature>
<organism evidence="8 9">
    <name type="scientific">Chaetoceros tenuissimus</name>
    <dbReference type="NCBI Taxonomy" id="426638"/>
    <lineage>
        <taxon>Eukaryota</taxon>
        <taxon>Sar</taxon>
        <taxon>Stramenopiles</taxon>
        <taxon>Ochrophyta</taxon>
        <taxon>Bacillariophyta</taxon>
        <taxon>Coscinodiscophyceae</taxon>
        <taxon>Chaetocerotophycidae</taxon>
        <taxon>Chaetocerotales</taxon>
        <taxon>Chaetocerotaceae</taxon>
        <taxon>Chaetoceros</taxon>
    </lineage>
</organism>
<feature type="transmembrane region" description="Helical" evidence="7">
    <location>
        <begin position="101"/>
        <end position="123"/>
    </location>
</feature>
<keyword evidence="3 7" id="KW-0812">Transmembrane</keyword>
<accession>A0AAD3D6T2</accession>
<keyword evidence="4 7" id="KW-1133">Transmembrane helix</keyword>
<reference evidence="8 9" key="1">
    <citation type="journal article" date="2021" name="Sci. Rep.">
        <title>The genome of the diatom Chaetoceros tenuissimus carries an ancient integrated fragment of an extant virus.</title>
        <authorList>
            <person name="Hongo Y."/>
            <person name="Kimura K."/>
            <person name="Takaki Y."/>
            <person name="Yoshida Y."/>
            <person name="Baba S."/>
            <person name="Kobayashi G."/>
            <person name="Nagasaki K."/>
            <person name="Hano T."/>
            <person name="Tomaru Y."/>
        </authorList>
    </citation>
    <scope>NUCLEOTIDE SEQUENCE [LARGE SCALE GENOMIC DNA]</scope>
    <source>
        <strain evidence="8 9">NIES-3715</strain>
    </source>
</reference>
<dbReference type="GO" id="GO:0016020">
    <property type="term" value="C:membrane"/>
    <property type="evidence" value="ECO:0007669"/>
    <property type="project" value="UniProtKB-SubCell"/>
</dbReference>
<dbReference type="InterPro" id="IPR004710">
    <property type="entry name" value="Bilac:Na_transpt"/>
</dbReference>
<dbReference type="InterPro" id="IPR038770">
    <property type="entry name" value="Na+/solute_symporter_sf"/>
</dbReference>
<feature type="transmembrane region" description="Helical" evidence="7">
    <location>
        <begin position="205"/>
        <end position="226"/>
    </location>
</feature>
<gene>
    <name evidence="8" type="ORF">CTEN210_15377</name>
</gene>
<comment type="similarity">
    <text evidence="2">Belongs to the bile acid:sodium symporter (BASS) (TC 2.A.28) family.</text>
</comment>
<evidence type="ECO:0000256" key="5">
    <source>
        <dbReference type="ARBA" id="ARBA00023136"/>
    </source>
</evidence>
<feature type="transmembrane region" description="Helical" evidence="7">
    <location>
        <begin position="7"/>
        <end position="29"/>
    </location>
</feature>
<dbReference type="PANTHER" id="PTHR10361:SF28">
    <property type="entry name" value="P3 PROTEIN-RELATED"/>
    <property type="match status" value="1"/>
</dbReference>
<dbReference type="EMBL" id="BLLK01000062">
    <property type="protein sequence ID" value="GFH58901.1"/>
    <property type="molecule type" value="Genomic_DNA"/>
</dbReference>
<keyword evidence="5 7" id="KW-0472">Membrane</keyword>
<dbReference type="InterPro" id="IPR002657">
    <property type="entry name" value="BilAc:Na_symport/Acr3"/>
</dbReference>
<evidence type="ECO:0000256" key="3">
    <source>
        <dbReference type="ARBA" id="ARBA00022692"/>
    </source>
</evidence>
<evidence type="ECO:0000313" key="8">
    <source>
        <dbReference type="EMBL" id="GFH58901.1"/>
    </source>
</evidence>
<dbReference type="Pfam" id="PF01758">
    <property type="entry name" value="SBF"/>
    <property type="match status" value="1"/>
</dbReference>
<feature type="transmembrane region" description="Helical" evidence="7">
    <location>
        <begin position="41"/>
        <end position="64"/>
    </location>
</feature>
<dbReference type="AlphaFoldDB" id="A0AAD3D6T2"/>
<keyword evidence="9" id="KW-1185">Reference proteome</keyword>
<evidence type="ECO:0000256" key="7">
    <source>
        <dbReference type="SAM" id="Phobius"/>
    </source>
</evidence>
<comment type="subcellular location">
    <subcellularLocation>
        <location evidence="1">Membrane</location>
        <topology evidence="1">Multi-pass membrane protein</topology>
    </subcellularLocation>
</comment>
<feature type="transmembrane region" description="Helical" evidence="7">
    <location>
        <begin position="175"/>
        <end position="193"/>
    </location>
</feature>
<dbReference type="Proteomes" id="UP001054902">
    <property type="component" value="Unassembled WGS sequence"/>
</dbReference>
<dbReference type="Gene3D" id="1.20.1530.20">
    <property type="match status" value="1"/>
</dbReference>
<evidence type="ECO:0000256" key="6">
    <source>
        <dbReference type="SAM" id="MobiDB-lite"/>
    </source>
</evidence>